<dbReference type="Pfam" id="PF00534">
    <property type="entry name" value="Glycos_transf_1"/>
    <property type="match status" value="1"/>
</dbReference>
<protein>
    <submittedName>
        <fullName evidence="2">Glycosyltransferase family 4 protein</fullName>
    </submittedName>
</protein>
<evidence type="ECO:0000259" key="1">
    <source>
        <dbReference type="Pfam" id="PF00534"/>
    </source>
</evidence>
<keyword evidence="3" id="KW-1185">Reference proteome</keyword>
<feature type="domain" description="Glycosyl transferase family 1" evidence="1">
    <location>
        <begin position="183"/>
        <end position="343"/>
    </location>
</feature>
<dbReference type="SUPFAM" id="SSF53756">
    <property type="entry name" value="UDP-Glycosyltransferase/glycogen phosphorylase"/>
    <property type="match status" value="1"/>
</dbReference>
<evidence type="ECO:0000313" key="3">
    <source>
        <dbReference type="Proteomes" id="UP000664044"/>
    </source>
</evidence>
<dbReference type="EMBL" id="JAFLNL010000002">
    <property type="protein sequence ID" value="MBO0353294.1"/>
    <property type="molecule type" value="Genomic_DNA"/>
</dbReference>
<gene>
    <name evidence="2" type="ORF">J0656_04635</name>
</gene>
<evidence type="ECO:0000313" key="2">
    <source>
        <dbReference type="EMBL" id="MBO0353294.1"/>
    </source>
</evidence>
<dbReference type="RefSeq" id="WP_207031885.1">
    <property type="nucleotide sequence ID" value="NZ_JAFLNL010000002.1"/>
</dbReference>
<reference evidence="2 3" key="1">
    <citation type="submission" date="2021-03" db="EMBL/GenBank/DDBJ databases">
        <title>Muricauda lutimaris sp. nov. and Muricauda ruestringensis sp. nov, two marine members of the Flavobacteriaceae isolated from deep sea sediments of Western Pacific.</title>
        <authorList>
            <person name="Zhao S."/>
            <person name="Liu R."/>
        </authorList>
    </citation>
    <scope>NUCLEOTIDE SEQUENCE [LARGE SCALE GENOMIC DNA]</scope>
    <source>
        <strain evidence="2 3">BC31-1-A7</strain>
    </source>
</reference>
<dbReference type="CDD" id="cd03820">
    <property type="entry name" value="GT4_AmsD-like"/>
    <property type="match status" value="1"/>
</dbReference>
<accession>A0ABS3G1K4</accession>
<comment type="caution">
    <text evidence="2">The sequence shown here is derived from an EMBL/GenBank/DDBJ whole genome shotgun (WGS) entry which is preliminary data.</text>
</comment>
<dbReference type="PANTHER" id="PTHR12526:SF630">
    <property type="entry name" value="GLYCOSYLTRANSFERASE"/>
    <property type="match status" value="1"/>
</dbReference>
<proteinExistence type="predicted"/>
<sequence length="367" mass="42301">MKTIVILTDQLHKIGGINSLIQLKANHWVNSNYVVHIITTEQGANTPFYEFDPKIGILDLGIDYDRNQSYFGKKNLPKVIKNFWLLKKSLKKISPDLLIIANHIPVTYFFPFLKSKSKVLKEYHFTQFFRSQKKVTLFNRFENYIESRLDFQVVLNKEETTFYNSDKVQYIPNPIPFTQLRTLNSHEREPIAIAAGRISPVKRFDVLLEIWAKFKEWDDSWCLEIYGDGPKNEVEQLNDLIIKLGLEDSVTILKPVNNLSEIMGTRGMYLMTSEQECFPMVLLEAQASGLPIVSFDCPTGPRNIIKSGEDGILVELDNQEAFAETVLRLSSDESLRQKLALNGLESVQQYLLSNVMQQWEDKILSKI</sequence>
<dbReference type="PANTHER" id="PTHR12526">
    <property type="entry name" value="GLYCOSYLTRANSFERASE"/>
    <property type="match status" value="1"/>
</dbReference>
<dbReference type="Gene3D" id="3.40.50.2000">
    <property type="entry name" value="Glycogen Phosphorylase B"/>
    <property type="match status" value="2"/>
</dbReference>
<organism evidence="2 3">
    <name type="scientific">Flagellimonas aurea</name>
    <dbReference type="NCBI Taxonomy" id="2915619"/>
    <lineage>
        <taxon>Bacteria</taxon>
        <taxon>Pseudomonadati</taxon>
        <taxon>Bacteroidota</taxon>
        <taxon>Flavobacteriia</taxon>
        <taxon>Flavobacteriales</taxon>
        <taxon>Flavobacteriaceae</taxon>
        <taxon>Flagellimonas</taxon>
    </lineage>
</organism>
<dbReference type="InterPro" id="IPR001296">
    <property type="entry name" value="Glyco_trans_1"/>
</dbReference>
<name>A0ABS3G1K4_9FLAO</name>
<dbReference type="Proteomes" id="UP000664044">
    <property type="component" value="Unassembled WGS sequence"/>
</dbReference>